<dbReference type="GO" id="GO:0004792">
    <property type="term" value="F:thiosulfate-cyanide sulfurtransferase activity"/>
    <property type="evidence" value="ECO:0007669"/>
    <property type="project" value="TreeGrafter"/>
</dbReference>
<dbReference type="GO" id="GO:0032446">
    <property type="term" value="P:protein modification by small protein conjugation"/>
    <property type="evidence" value="ECO:0007669"/>
    <property type="project" value="TreeGrafter"/>
</dbReference>
<feature type="domain" description="Rhodanese" evidence="2">
    <location>
        <begin position="279"/>
        <end position="316"/>
    </location>
</feature>
<dbReference type="Gene3D" id="3.40.50.720">
    <property type="entry name" value="NAD(P)-binding Rossmann-like Domain"/>
    <property type="match status" value="1"/>
</dbReference>
<dbReference type="PROSITE" id="PS50206">
    <property type="entry name" value="RHODANESE_3"/>
    <property type="match status" value="1"/>
</dbReference>
<dbReference type="GO" id="GO:0005737">
    <property type="term" value="C:cytoplasm"/>
    <property type="evidence" value="ECO:0007669"/>
    <property type="project" value="TreeGrafter"/>
</dbReference>
<sequence length="319" mass="33742">MNRYNRQMILPDFGANGQQKLQSSRALIIGAGGLGCPVIQYLAGAGVGHILIADPDRIEETNLHRQPIYKTDDVGKFKAVVACELATALNPDVTAEPVTQQIGAGNASEFMIGADIVVDCADNFAVSYILSEECFRQKIPLISASALDQNGYVGGFCGAAPSLRAVFPDLPQSSATCATAGVMGPAVGTIGALQAQFALRVLLGADPSPLGKMVTANLADMTFGSFDFITSEEPETALPFLSLGMVTPDDHVIELRADADLLHPNAQRCAIDDLLSTPLPTDKRIILCCRTGLRSWRAAEKLAENGYDNLALMAATACQ</sequence>
<dbReference type="PANTHER" id="PTHR10953:SF102">
    <property type="entry name" value="ADENYLYLTRANSFERASE AND SULFURTRANSFERASE MOCS3"/>
    <property type="match status" value="1"/>
</dbReference>
<comment type="similarity">
    <text evidence="1">Belongs to the HesA/MoeB/ThiF family.</text>
</comment>
<comment type="caution">
    <text evidence="3">The sequence shown here is derived from an EMBL/GenBank/DDBJ whole genome shotgun (WGS) entry which is preliminary data.</text>
</comment>
<evidence type="ECO:0000256" key="1">
    <source>
        <dbReference type="ARBA" id="ARBA00009919"/>
    </source>
</evidence>
<dbReference type="CDD" id="cd00158">
    <property type="entry name" value="RHOD"/>
    <property type="match status" value="1"/>
</dbReference>
<proteinExistence type="inferred from homology"/>
<dbReference type="PANTHER" id="PTHR10953">
    <property type="entry name" value="UBIQUITIN-ACTIVATING ENZYME E1"/>
    <property type="match status" value="1"/>
</dbReference>
<keyword evidence="4" id="KW-1185">Reference proteome</keyword>
<reference evidence="3 4" key="1">
    <citation type="submission" date="2016-12" db="EMBL/GenBank/DDBJ databases">
        <title>The draft genome sequence of HSLHS2.</title>
        <authorList>
            <person name="Hu D."/>
            <person name="Wang L."/>
            <person name="Shao Z."/>
        </authorList>
    </citation>
    <scope>NUCLEOTIDE SEQUENCE [LARGE SCALE GENOMIC DNA]</scope>
    <source>
        <strain evidence="3">MCCC 1A06712</strain>
    </source>
</reference>
<protein>
    <submittedName>
        <fullName evidence="3">Thiamine biosynthesis protein ThiF</fullName>
    </submittedName>
</protein>
<dbReference type="Gene3D" id="3.40.250.10">
    <property type="entry name" value="Rhodanese-like domain"/>
    <property type="match status" value="1"/>
</dbReference>
<gene>
    <name evidence="3" type="ORF">BVC71_13875</name>
</gene>
<dbReference type="AlphaFoldDB" id="A0A251WVW0"/>
<evidence type="ECO:0000313" key="4">
    <source>
        <dbReference type="Proteomes" id="UP000194664"/>
    </source>
</evidence>
<evidence type="ECO:0000313" key="3">
    <source>
        <dbReference type="EMBL" id="OUD08258.1"/>
    </source>
</evidence>
<dbReference type="GO" id="GO:0016779">
    <property type="term" value="F:nucleotidyltransferase activity"/>
    <property type="evidence" value="ECO:0007669"/>
    <property type="project" value="TreeGrafter"/>
</dbReference>
<dbReference type="InterPro" id="IPR000594">
    <property type="entry name" value="ThiF_NAD_FAD-bd"/>
</dbReference>
<dbReference type="InterPro" id="IPR001763">
    <property type="entry name" value="Rhodanese-like_dom"/>
</dbReference>
<name>A0A251WVW0_9RHOB</name>
<dbReference type="SUPFAM" id="SSF69572">
    <property type="entry name" value="Activating enzymes of the ubiquitin-like proteins"/>
    <property type="match status" value="1"/>
</dbReference>
<dbReference type="GO" id="GO:0008641">
    <property type="term" value="F:ubiquitin-like modifier activating enzyme activity"/>
    <property type="evidence" value="ECO:0007669"/>
    <property type="project" value="InterPro"/>
</dbReference>
<evidence type="ECO:0000259" key="2">
    <source>
        <dbReference type="PROSITE" id="PS50206"/>
    </source>
</evidence>
<organism evidence="3 4">
    <name type="scientific">Marivivens niveibacter</name>
    <dbReference type="NCBI Taxonomy" id="1930667"/>
    <lineage>
        <taxon>Bacteria</taxon>
        <taxon>Pseudomonadati</taxon>
        <taxon>Pseudomonadota</taxon>
        <taxon>Alphaproteobacteria</taxon>
        <taxon>Rhodobacterales</taxon>
        <taxon>Paracoccaceae</taxon>
        <taxon>Marivivens group</taxon>
        <taxon>Marivivens</taxon>
    </lineage>
</organism>
<dbReference type="FunFam" id="3.40.50.720:FF:000080">
    <property type="entry name" value="Thiazole biosynthesis adenylyltransferase ThiF"/>
    <property type="match status" value="1"/>
</dbReference>
<dbReference type="InterPro" id="IPR036873">
    <property type="entry name" value="Rhodanese-like_dom_sf"/>
</dbReference>
<dbReference type="Pfam" id="PF00899">
    <property type="entry name" value="ThiF"/>
    <property type="match status" value="1"/>
</dbReference>
<dbReference type="Proteomes" id="UP000194664">
    <property type="component" value="Unassembled WGS sequence"/>
</dbReference>
<dbReference type="OrthoDB" id="9804286at2"/>
<dbReference type="InterPro" id="IPR045886">
    <property type="entry name" value="ThiF/MoeB/HesA"/>
</dbReference>
<accession>A0A251WVW0</accession>
<dbReference type="InterPro" id="IPR035985">
    <property type="entry name" value="Ubiquitin-activating_enz"/>
</dbReference>
<dbReference type="CDD" id="cd00757">
    <property type="entry name" value="ThiF_MoeB_HesA_family"/>
    <property type="match status" value="1"/>
</dbReference>
<dbReference type="EMBL" id="MSPP01000006">
    <property type="protein sequence ID" value="OUD08258.1"/>
    <property type="molecule type" value="Genomic_DNA"/>
</dbReference>